<accession>A0A0L8D7U6</accession>
<name>A0A0L8D7U6_VIBAL</name>
<dbReference type="EMBL" id="JABCMA010000002">
    <property type="protein sequence ID" value="NMR72879.1"/>
    <property type="molecule type" value="Genomic_DNA"/>
</dbReference>
<evidence type="ECO:0000313" key="2">
    <source>
        <dbReference type="Proteomes" id="UP000565155"/>
    </source>
</evidence>
<dbReference type="RefSeq" id="WP_025766740.1">
    <property type="nucleotide sequence ID" value="NZ_JAMPYR010000043.1"/>
</dbReference>
<protein>
    <submittedName>
        <fullName evidence="1">Uncharacterized protein</fullName>
    </submittedName>
</protein>
<reference evidence="1 2" key="1">
    <citation type="submission" date="2020-04" db="EMBL/GenBank/DDBJ databases">
        <title>Whole-genome sequencing of Vibrio spp. from China reveals different genetic environments of blaCTX-M-14 among diverse lineages.</title>
        <authorList>
            <person name="Zheng Z."/>
            <person name="Ye L."/>
            <person name="Chen S."/>
        </authorList>
    </citation>
    <scope>NUCLEOTIDE SEQUENCE [LARGE SCALE GENOMIC DNA]</scope>
    <source>
        <strain evidence="1 2">Vb1636</strain>
    </source>
</reference>
<dbReference type="Proteomes" id="UP000565155">
    <property type="component" value="Unassembled WGS sequence"/>
</dbReference>
<dbReference type="AlphaFoldDB" id="A0A0L8D7U6"/>
<comment type="caution">
    <text evidence="1">The sequence shown here is derived from an EMBL/GenBank/DDBJ whole genome shotgun (WGS) entry which is preliminary data.</text>
</comment>
<organism evidence="1 2">
    <name type="scientific">Vibrio alginolyticus</name>
    <dbReference type="NCBI Taxonomy" id="663"/>
    <lineage>
        <taxon>Bacteria</taxon>
        <taxon>Pseudomonadati</taxon>
        <taxon>Pseudomonadota</taxon>
        <taxon>Gammaproteobacteria</taxon>
        <taxon>Vibrionales</taxon>
        <taxon>Vibrionaceae</taxon>
        <taxon>Vibrio</taxon>
    </lineage>
</organism>
<proteinExistence type="predicted"/>
<gene>
    <name evidence="1" type="ORF">HKB35_04500</name>
</gene>
<sequence>MLLSSIVLYYDNEKDCINFKIKMNQKFFLKLLPVPFLLAGCQSTQSQLQPIPENVLSNLSTQWAVVEACFHSDAYSLEQSVNYREAINYSFSTWLVDQSDIDQSVNEARVALSEYQSQNDGLGTTCKDWHLPLESGLREVNNHKNQVAIDQQRAHEIHKANASKPVTYSTPASTSTSNVVHCYKLEDVSLNKNIQTFNGMICPIGWLKYYGY</sequence>
<evidence type="ECO:0000313" key="1">
    <source>
        <dbReference type="EMBL" id="NMR72879.1"/>
    </source>
</evidence>